<organism evidence="3">
    <name type="scientific">Piper methysticum</name>
    <dbReference type="NCBI Taxonomy" id="130404"/>
    <lineage>
        <taxon>Eukaryota</taxon>
        <taxon>Viridiplantae</taxon>
        <taxon>Streptophyta</taxon>
        <taxon>Embryophyta</taxon>
        <taxon>Tracheophyta</taxon>
        <taxon>Spermatophyta</taxon>
        <taxon>Magnoliopsida</taxon>
        <taxon>Magnoliidae</taxon>
        <taxon>Piperales</taxon>
        <taxon>Piperaceae</taxon>
        <taxon>Piper</taxon>
    </lineage>
</organism>
<reference evidence="3" key="1">
    <citation type="journal article" date="2019" name="Nat. Plants">
        <title>The biosynthetic origin of psychoactive kavalactones in kava.</title>
        <authorList>
            <person name="Pluskal T."/>
            <person name="Torrens-Spence M.P."/>
            <person name="Fallon T.R."/>
            <person name="De Abreu A."/>
            <person name="Shi C.H."/>
            <person name="Weng J.K."/>
        </authorList>
    </citation>
    <scope>NUCLEOTIDE SEQUENCE</scope>
</reference>
<accession>A0A4Y5QR94</accession>
<evidence type="ECO:0000256" key="1">
    <source>
        <dbReference type="ARBA" id="ARBA00023002"/>
    </source>
</evidence>
<keyword evidence="1" id="KW-0560">Oxidoreductase</keyword>
<evidence type="ECO:0000259" key="2">
    <source>
        <dbReference type="Pfam" id="PF01370"/>
    </source>
</evidence>
<dbReference type="AlphaFoldDB" id="A0A4Y5QR94"/>
<dbReference type="PANTHER" id="PTHR10366">
    <property type="entry name" value="NAD DEPENDENT EPIMERASE/DEHYDRATASE"/>
    <property type="match status" value="1"/>
</dbReference>
<dbReference type="InterPro" id="IPR036291">
    <property type="entry name" value="NAD(P)-bd_dom_sf"/>
</dbReference>
<protein>
    <submittedName>
        <fullName evidence="3">RDCT9</fullName>
    </submittedName>
</protein>
<sequence>MADDKRSCRICVTGAGGFVASWVVKLLLSRGYLVHGTVRDLGEEKTAHLKKLEGASDGLLLFKADLLDPASLRHAIAGCDGVLHLASPVPWDTDYVANPQIDLLEPAVNGTLNVLEACSEAKVKKVVYVSSTSAVMFNPNLPKSKVLDEDCWSDEEYCRSFEGWYCISKTAAERKVFEYGAREGLHVTTICPSLIFGPMLQPKMNASNKALFLILTGDYENKENIIRAFVDVRDVAEAVLLAYEKSEALERYICASYIMRLSDLVAKLKILYPGYNYPKSFIENGDDLKMNSEKLKKLGWNSRPFEETLSDTVKCFEECGITKREMV</sequence>
<dbReference type="Pfam" id="PF01370">
    <property type="entry name" value="Epimerase"/>
    <property type="match status" value="1"/>
</dbReference>
<dbReference type="Gene3D" id="3.40.50.720">
    <property type="entry name" value="NAD(P)-binding Rossmann-like Domain"/>
    <property type="match status" value="1"/>
</dbReference>
<name>A0A4Y5QR94_9MAGN</name>
<dbReference type="FunFam" id="3.40.50.720:FF:000085">
    <property type="entry name" value="Dihydroflavonol reductase"/>
    <property type="match status" value="1"/>
</dbReference>
<evidence type="ECO:0000313" key="3">
    <source>
        <dbReference type="EMBL" id="QCX36386.1"/>
    </source>
</evidence>
<dbReference type="InterPro" id="IPR050425">
    <property type="entry name" value="NAD(P)_dehydrat-like"/>
</dbReference>
<dbReference type="EMBL" id="MK058508">
    <property type="protein sequence ID" value="QCX36386.1"/>
    <property type="molecule type" value="mRNA"/>
</dbReference>
<proteinExistence type="evidence at transcript level"/>
<dbReference type="GO" id="GO:0016616">
    <property type="term" value="F:oxidoreductase activity, acting on the CH-OH group of donors, NAD or NADP as acceptor"/>
    <property type="evidence" value="ECO:0007669"/>
    <property type="project" value="TreeGrafter"/>
</dbReference>
<dbReference type="CDD" id="cd08958">
    <property type="entry name" value="FR_SDR_e"/>
    <property type="match status" value="1"/>
</dbReference>
<dbReference type="InterPro" id="IPR001509">
    <property type="entry name" value="Epimerase_deHydtase"/>
</dbReference>
<dbReference type="SUPFAM" id="SSF51735">
    <property type="entry name" value="NAD(P)-binding Rossmann-fold domains"/>
    <property type="match status" value="1"/>
</dbReference>
<dbReference type="PANTHER" id="PTHR10366:SF831">
    <property type="entry name" value="NAD-DEPENDENT EPIMERASE_DEHYDRATASE DOMAIN-CONTAINING PROTEIN"/>
    <property type="match status" value="1"/>
</dbReference>
<feature type="domain" description="NAD-dependent epimerase/dehydratase" evidence="2">
    <location>
        <begin position="10"/>
        <end position="248"/>
    </location>
</feature>